<dbReference type="EMBL" id="OMOI01000001">
    <property type="protein sequence ID" value="SPF76176.1"/>
    <property type="molecule type" value="Genomic_DNA"/>
</dbReference>
<evidence type="ECO:0000313" key="3">
    <source>
        <dbReference type="Proteomes" id="UP000244911"/>
    </source>
</evidence>
<keyword evidence="1" id="KW-0812">Transmembrane</keyword>
<evidence type="ECO:0000313" key="2">
    <source>
        <dbReference type="EMBL" id="SPF76176.1"/>
    </source>
</evidence>
<proteinExistence type="predicted"/>
<reference evidence="2 3" key="1">
    <citation type="submission" date="2018-03" db="EMBL/GenBank/DDBJ databases">
        <authorList>
            <person name="Keele B.F."/>
        </authorList>
    </citation>
    <scope>NUCLEOTIDE SEQUENCE [LARGE SCALE GENOMIC DNA]</scope>
    <source>
        <strain evidence="2 3">CECT 8811</strain>
    </source>
</reference>
<organism evidence="2 3">
    <name type="scientific">Aliiroseovarius pelagivivens</name>
    <dbReference type="NCBI Taxonomy" id="1639690"/>
    <lineage>
        <taxon>Bacteria</taxon>
        <taxon>Pseudomonadati</taxon>
        <taxon>Pseudomonadota</taxon>
        <taxon>Alphaproteobacteria</taxon>
        <taxon>Rhodobacterales</taxon>
        <taxon>Paracoccaceae</taxon>
        <taxon>Aliiroseovarius</taxon>
    </lineage>
</organism>
<feature type="transmembrane region" description="Helical" evidence="1">
    <location>
        <begin position="12"/>
        <end position="30"/>
    </location>
</feature>
<keyword evidence="1" id="KW-1133">Transmembrane helix</keyword>
<feature type="transmembrane region" description="Helical" evidence="1">
    <location>
        <begin position="78"/>
        <end position="97"/>
    </location>
</feature>
<protein>
    <submittedName>
        <fullName evidence="2">Uncharacterized protein</fullName>
    </submittedName>
</protein>
<dbReference type="OrthoDB" id="5877666at2"/>
<keyword evidence="1" id="KW-0472">Membrane</keyword>
<dbReference type="Proteomes" id="UP000244911">
    <property type="component" value="Unassembled WGS sequence"/>
</dbReference>
<dbReference type="AlphaFoldDB" id="A0A2R8AJJ1"/>
<sequence>MRRTLDFVNEIAGILYVGGILSHIVIGAVIGTPDGATAVTVYNYKLTSAYILILPGLGLKLACDLALFFIWKERARWMIVKLACQAFLAVNAFVFLVPMMPDLLALAEAGDPAEPVSDAFHALEAREALVGMSNVLPLVTELIMGAFKPRLGQKAPSSALPA</sequence>
<dbReference type="RefSeq" id="WP_108856203.1">
    <property type="nucleotide sequence ID" value="NZ_OMOI01000001.1"/>
</dbReference>
<accession>A0A2R8AJJ1</accession>
<gene>
    <name evidence="2" type="ORF">ALP8811_01177</name>
</gene>
<feature type="transmembrane region" description="Helical" evidence="1">
    <location>
        <begin position="50"/>
        <end position="71"/>
    </location>
</feature>
<name>A0A2R8AJJ1_9RHOB</name>
<evidence type="ECO:0000256" key="1">
    <source>
        <dbReference type="SAM" id="Phobius"/>
    </source>
</evidence>
<keyword evidence="3" id="KW-1185">Reference proteome</keyword>